<feature type="binding site" evidence="8">
    <location>
        <position position="216"/>
    </location>
    <ligand>
        <name>allantoate</name>
        <dbReference type="ChEBI" id="CHEBI:17536"/>
    </ligand>
</feature>
<dbReference type="PROSITE" id="PS00758">
    <property type="entry name" value="ARGE_DAPE_CPG2_1"/>
    <property type="match status" value="1"/>
</dbReference>
<dbReference type="Proteomes" id="UP001301140">
    <property type="component" value="Unassembled WGS sequence"/>
</dbReference>
<accession>A0AAP3UZG2</accession>
<feature type="binding site" evidence="7">
    <location>
        <position position="382"/>
    </location>
    <ligand>
        <name>Zn(2+)</name>
        <dbReference type="ChEBI" id="CHEBI:29105"/>
        <label>2</label>
    </ligand>
</feature>
<evidence type="ECO:0000256" key="5">
    <source>
        <dbReference type="ARBA" id="ARBA00022801"/>
    </source>
</evidence>
<name>A0AAP3UZG2_9PROT</name>
<evidence type="ECO:0000313" key="11">
    <source>
        <dbReference type="Proteomes" id="UP001301140"/>
    </source>
</evidence>
<comment type="cofactor">
    <cofactor evidence="7">
        <name>Zn(2+)</name>
        <dbReference type="ChEBI" id="CHEBI:29105"/>
    </cofactor>
    <text evidence="7">Binds 2 Zn(2+) ions per subunit.</text>
</comment>
<dbReference type="AlphaFoldDB" id="A0AAP3UZG2"/>
<evidence type="ECO:0000259" key="9">
    <source>
        <dbReference type="Pfam" id="PF07687"/>
    </source>
</evidence>
<feature type="binding site" evidence="7">
    <location>
        <position position="92"/>
    </location>
    <ligand>
        <name>Zn(2+)</name>
        <dbReference type="ChEBI" id="CHEBI:29105"/>
        <label>2</label>
    </ligand>
</feature>
<dbReference type="InterPro" id="IPR002933">
    <property type="entry name" value="Peptidase_M20"/>
</dbReference>
<dbReference type="RefSeq" id="WP_327787275.1">
    <property type="nucleotide sequence ID" value="NZ_JARGEQ010000001.1"/>
</dbReference>
<feature type="binding site" evidence="7">
    <location>
        <position position="191"/>
    </location>
    <ligand>
        <name>Zn(2+)</name>
        <dbReference type="ChEBI" id="CHEBI:29105"/>
        <label>1</label>
    </ligand>
</feature>
<dbReference type="PIRSF" id="PIRSF001235">
    <property type="entry name" value="Amidase_carbamoylase"/>
    <property type="match status" value="1"/>
</dbReference>
<evidence type="ECO:0000256" key="1">
    <source>
        <dbReference type="ARBA" id="ARBA00001936"/>
    </source>
</evidence>
<dbReference type="Gene3D" id="3.30.70.360">
    <property type="match status" value="1"/>
</dbReference>
<dbReference type="NCBIfam" id="NF006771">
    <property type="entry name" value="PRK09290.1-5"/>
    <property type="match status" value="1"/>
</dbReference>
<evidence type="ECO:0000256" key="3">
    <source>
        <dbReference type="ARBA" id="ARBA00011738"/>
    </source>
</evidence>
<dbReference type="InterPro" id="IPR010158">
    <property type="entry name" value="Amidase_Cbmase"/>
</dbReference>
<evidence type="ECO:0000256" key="7">
    <source>
        <dbReference type="PIRSR" id="PIRSR001235-1"/>
    </source>
</evidence>
<comment type="subunit">
    <text evidence="3">Homodimer.</text>
</comment>
<dbReference type="Gene3D" id="3.40.630.10">
    <property type="entry name" value="Zn peptidases"/>
    <property type="match status" value="1"/>
</dbReference>
<dbReference type="InterPro" id="IPR011650">
    <property type="entry name" value="Peptidase_M20_dimer"/>
</dbReference>
<dbReference type="GO" id="GO:0046872">
    <property type="term" value="F:metal ion binding"/>
    <property type="evidence" value="ECO:0007669"/>
    <property type="project" value="UniProtKB-KW"/>
</dbReference>
<keyword evidence="5" id="KW-0378">Hydrolase</keyword>
<protein>
    <submittedName>
        <fullName evidence="10">Allantoate amidohydrolase</fullName>
    </submittedName>
</protein>
<dbReference type="NCBIfam" id="NF006775">
    <property type="entry name" value="PRK09290.2-5"/>
    <property type="match status" value="1"/>
</dbReference>
<dbReference type="InterPro" id="IPR036264">
    <property type="entry name" value="Bact_exopeptidase_dim_dom"/>
</dbReference>
<dbReference type="Pfam" id="PF01546">
    <property type="entry name" value="Peptidase_M20"/>
    <property type="match status" value="1"/>
</dbReference>
<comment type="caution">
    <text evidence="10">The sequence shown here is derived from an EMBL/GenBank/DDBJ whole genome shotgun (WGS) entry which is preliminary data.</text>
</comment>
<organism evidence="10 11">
    <name type="scientific">Marinimicrococcus flavescens</name>
    <dbReference type="NCBI Taxonomy" id="3031815"/>
    <lineage>
        <taxon>Bacteria</taxon>
        <taxon>Pseudomonadati</taxon>
        <taxon>Pseudomonadota</taxon>
        <taxon>Alphaproteobacteria</taxon>
        <taxon>Geminicoccales</taxon>
        <taxon>Geminicoccaceae</taxon>
        <taxon>Marinimicrococcus</taxon>
    </lineage>
</organism>
<reference evidence="10 11" key="1">
    <citation type="submission" date="2023-03" db="EMBL/GenBank/DDBJ databases">
        <title>YIM 152171 draft genome.</title>
        <authorList>
            <person name="Yang Z."/>
        </authorList>
    </citation>
    <scope>NUCLEOTIDE SEQUENCE [LARGE SCALE GENOMIC DNA]</scope>
    <source>
        <strain evidence="10 11">YIM 152171</strain>
    </source>
</reference>
<evidence type="ECO:0000256" key="8">
    <source>
        <dbReference type="PIRSR" id="PIRSR001235-2"/>
    </source>
</evidence>
<dbReference type="NCBIfam" id="TIGR01879">
    <property type="entry name" value="hydantase"/>
    <property type="match status" value="1"/>
</dbReference>
<keyword evidence="11" id="KW-1185">Reference proteome</keyword>
<dbReference type="InterPro" id="IPR001261">
    <property type="entry name" value="ArgE/DapE_CS"/>
</dbReference>
<proteinExistence type="inferred from homology"/>
<comment type="similarity">
    <text evidence="2">Belongs to the peptidase M20 family.</text>
</comment>
<dbReference type="SUPFAM" id="SSF55031">
    <property type="entry name" value="Bacterial exopeptidase dimerisation domain"/>
    <property type="match status" value="1"/>
</dbReference>
<keyword evidence="4 7" id="KW-0479">Metal-binding</keyword>
<feature type="binding site" evidence="7">
    <location>
        <position position="81"/>
    </location>
    <ligand>
        <name>Zn(2+)</name>
        <dbReference type="ChEBI" id="CHEBI:29105"/>
        <label>1</label>
    </ligand>
</feature>
<dbReference type="Pfam" id="PF07687">
    <property type="entry name" value="M20_dimer"/>
    <property type="match status" value="1"/>
</dbReference>
<dbReference type="GO" id="GO:0016813">
    <property type="term" value="F:hydrolase activity, acting on carbon-nitrogen (but not peptide) bonds, in linear amidines"/>
    <property type="evidence" value="ECO:0007669"/>
    <property type="project" value="InterPro"/>
</dbReference>
<dbReference type="SUPFAM" id="SSF53187">
    <property type="entry name" value="Zn-dependent exopeptidases"/>
    <property type="match status" value="1"/>
</dbReference>
<feature type="binding site" evidence="8">
    <location>
        <position position="288"/>
    </location>
    <ligand>
        <name>allantoate</name>
        <dbReference type="ChEBI" id="CHEBI:17536"/>
    </ligand>
</feature>
<evidence type="ECO:0000313" key="10">
    <source>
        <dbReference type="EMBL" id="MDF1584869.1"/>
    </source>
</evidence>
<feature type="binding site" evidence="7">
    <location>
        <position position="92"/>
    </location>
    <ligand>
        <name>Zn(2+)</name>
        <dbReference type="ChEBI" id="CHEBI:29105"/>
        <label>1</label>
    </ligand>
</feature>
<evidence type="ECO:0000256" key="6">
    <source>
        <dbReference type="ARBA" id="ARBA00023211"/>
    </source>
</evidence>
<dbReference type="PANTHER" id="PTHR32494:SF19">
    <property type="entry name" value="ALLANTOATE DEIMINASE-RELATED"/>
    <property type="match status" value="1"/>
</dbReference>
<keyword evidence="7" id="KW-0862">Zinc</keyword>
<evidence type="ECO:0000256" key="2">
    <source>
        <dbReference type="ARBA" id="ARBA00006153"/>
    </source>
</evidence>
<feature type="binding site" evidence="7">
    <location>
        <position position="127"/>
    </location>
    <ligand>
        <name>Zn(2+)</name>
        <dbReference type="ChEBI" id="CHEBI:29105"/>
        <label>2</label>
    </ligand>
</feature>
<feature type="binding site" evidence="8">
    <location>
        <position position="275"/>
    </location>
    <ligand>
        <name>allantoate</name>
        <dbReference type="ChEBI" id="CHEBI:17536"/>
    </ligand>
</feature>
<dbReference type="EMBL" id="JARGEQ010000001">
    <property type="protein sequence ID" value="MDF1584869.1"/>
    <property type="molecule type" value="Genomic_DNA"/>
</dbReference>
<dbReference type="PANTHER" id="PTHR32494">
    <property type="entry name" value="ALLANTOATE DEIMINASE-RELATED"/>
    <property type="match status" value="1"/>
</dbReference>
<comment type="cofactor">
    <cofactor evidence="1">
        <name>Mn(2+)</name>
        <dbReference type="ChEBI" id="CHEBI:29035"/>
    </cofactor>
</comment>
<keyword evidence="6" id="KW-0464">Manganese</keyword>
<evidence type="ECO:0000256" key="4">
    <source>
        <dbReference type="ARBA" id="ARBA00022723"/>
    </source>
</evidence>
<gene>
    <name evidence="10" type="ORF">PZ740_00545</name>
</gene>
<sequence length="419" mass="43031">MTAAVREGRIARRLEALAAISDEPGRLTRLYLSPAHGLAMRQVRAWMEEAGMTTRIDAVGNVMGRYEGSAPGAPCIMLGSHIDTVVDAGRFDGTLGVLAGIEVVDALRRAGELLPVAVEVIAFGDEEGVRFPTTLTGSRAVAGTLDPGVLDVRDGDGTSVRDALLAVGADPEALAACARGWGEVAAYLEAHIEQGPVLEAEDLPVGVVTAINGAARLRVEVTGEAGHAGTVPMGLRRDALAAAAEMVLAIERLAHGTLDLVATVGRLEALPGAVNVIPGGARFTIDLRSPEDTVRTAALAQLGASLREIAARRGVGVALELFHETPAVACDARLVGALAQACTASGSAPRLLPSGAGHDAMAMAALCPVGMLFVRCRGGISHNPAEWAEPADMDRAVAVLLHAVRALAAPPSQSADGRA</sequence>
<dbReference type="CDD" id="cd03884">
    <property type="entry name" value="M20_bAS"/>
    <property type="match status" value="1"/>
</dbReference>
<feature type="domain" description="Peptidase M20 dimerisation" evidence="9">
    <location>
        <begin position="210"/>
        <end position="309"/>
    </location>
</feature>